<evidence type="ECO:0000256" key="3">
    <source>
        <dbReference type="ARBA" id="ARBA00022475"/>
    </source>
</evidence>
<proteinExistence type="inferred from homology"/>
<feature type="transmembrane region" description="Helical" evidence="7">
    <location>
        <begin position="262"/>
        <end position="279"/>
    </location>
</feature>
<evidence type="ECO:0000259" key="8">
    <source>
        <dbReference type="PROSITE" id="PS50928"/>
    </source>
</evidence>
<keyword evidence="4 7" id="KW-0812">Transmembrane</keyword>
<reference evidence="9" key="1">
    <citation type="journal article" date="2014" name="Int. J. Syst. Evol. Microbiol.">
        <title>Complete genome sequence of Corynebacterium casei LMG S-19264T (=DSM 44701T), isolated from a smear-ripened cheese.</title>
        <authorList>
            <consortium name="US DOE Joint Genome Institute (JGI-PGF)"/>
            <person name="Walter F."/>
            <person name="Albersmeier A."/>
            <person name="Kalinowski J."/>
            <person name="Ruckert C."/>
        </authorList>
    </citation>
    <scope>NUCLEOTIDE SEQUENCE</scope>
    <source>
        <strain evidence="9">JCM 18487</strain>
    </source>
</reference>
<dbReference type="InterPro" id="IPR035906">
    <property type="entry name" value="MetI-like_sf"/>
</dbReference>
<dbReference type="GO" id="GO:0005886">
    <property type="term" value="C:plasma membrane"/>
    <property type="evidence" value="ECO:0007669"/>
    <property type="project" value="UniProtKB-SubCell"/>
</dbReference>
<protein>
    <submittedName>
        <fullName evidence="9">Sugar ABC transporter permease</fullName>
    </submittedName>
</protein>
<keyword evidence="3" id="KW-1003">Cell membrane</keyword>
<sequence>MRKVEIIWFYLFITPWLVGFLALTVYPMIASAYYSLTDYSVLSPPRWVGFSNYVELFHDPLFWHSVYVTAIYAVCTVFIHLTLGLFAALLLNLRVPGMRLLRTVYYLPNVLPVASASMLWIFLFLPKYGLIDSILHQVLGVDGPEWLSDPNWALPALIIMSAWSIGSAMIIFLAGLQSIPAELYEAAEIDGASSFSKLFRITIPMLTPQILLNLILGLIGALQTFVQAYMMTQGGPDYSTYLYSLYIYQNAFQSFHMGMASAQAWVLFVVVLSLTAVIFKTSARWVYYGGLDF</sequence>
<dbReference type="InterPro" id="IPR000515">
    <property type="entry name" value="MetI-like"/>
</dbReference>
<feature type="transmembrane region" description="Helical" evidence="7">
    <location>
        <begin position="152"/>
        <end position="176"/>
    </location>
</feature>
<feature type="transmembrane region" description="Helical" evidence="7">
    <location>
        <begin position="103"/>
        <end position="125"/>
    </location>
</feature>
<dbReference type="Pfam" id="PF00528">
    <property type="entry name" value="BPD_transp_1"/>
    <property type="match status" value="1"/>
</dbReference>
<dbReference type="Proteomes" id="UP000637695">
    <property type="component" value="Unassembled WGS sequence"/>
</dbReference>
<gene>
    <name evidence="9" type="primary">togM</name>
    <name evidence="9" type="ORF">GCM10010885_23500</name>
</gene>
<accession>A0A917KID4</accession>
<dbReference type="EMBL" id="BMOY01000055">
    <property type="protein sequence ID" value="GGJ13525.1"/>
    <property type="molecule type" value="Genomic_DNA"/>
</dbReference>
<evidence type="ECO:0000256" key="1">
    <source>
        <dbReference type="ARBA" id="ARBA00004651"/>
    </source>
</evidence>
<dbReference type="CDD" id="cd06261">
    <property type="entry name" value="TM_PBP2"/>
    <property type="match status" value="1"/>
</dbReference>
<evidence type="ECO:0000256" key="6">
    <source>
        <dbReference type="ARBA" id="ARBA00023136"/>
    </source>
</evidence>
<dbReference type="Gene3D" id="1.10.3720.10">
    <property type="entry name" value="MetI-like"/>
    <property type="match status" value="1"/>
</dbReference>
<dbReference type="GO" id="GO:0055085">
    <property type="term" value="P:transmembrane transport"/>
    <property type="evidence" value="ECO:0007669"/>
    <property type="project" value="InterPro"/>
</dbReference>
<keyword evidence="5 7" id="KW-1133">Transmembrane helix</keyword>
<comment type="caution">
    <text evidence="9">The sequence shown here is derived from an EMBL/GenBank/DDBJ whole genome shotgun (WGS) entry which is preliminary data.</text>
</comment>
<keyword evidence="2 7" id="KW-0813">Transport</keyword>
<dbReference type="PANTHER" id="PTHR30193:SF1">
    <property type="entry name" value="ABC TRANSPORTER PERMEASE PROTEIN YESP-RELATED"/>
    <property type="match status" value="1"/>
</dbReference>
<evidence type="ECO:0000256" key="4">
    <source>
        <dbReference type="ARBA" id="ARBA00022692"/>
    </source>
</evidence>
<dbReference type="PANTHER" id="PTHR30193">
    <property type="entry name" value="ABC TRANSPORTER PERMEASE PROTEIN"/>
    <property type="match status" value="1"/>
</dbReference>
<evidence type="ECO:0000256" key="7">
    <source>
        <dbReference type="RuleBase" id="RU363032"/>
    </source>
</evidence>
<feature type="transmembrane region" description="Helical" evidence="7">
    <location>
        <begin position="7"/>
        <end position="29"/>
    </location>
</feature>
<evidence type="ECO:0000256" key="5">
    <source>
        <dbReference type="ARBA" id="ARBA00022989"/>
    </source>
</evidence>
<feature type="domain" description="ABC transmembrane type-1" evidence="8">
    <location>
        <begin position="66"/>
        <end position="278"/>
    </location>
</feature>
<feature type="transmembrane region" description="Helical" evidence="7">
    <location>
        <begin position="66"/>
        <end position="91"/>
    </location>
</feature>
<feature type="transmembrane region" description="Helical" evidence="7">
    <location>
        <begin position="210"/>
        <end position="230"/>
    </location>
</feature>
<dbReference type="InterPro" id="IPR051393">
    <property type="entry name" value="ABC_transporter_permease"/>
</dbReference>
<keyword evidence="10" id="KW-1185">Reference proteome</keyword>
<evidence type="ECO:0000313" key="9">
    <source>
        <dbReference type="EMBL" id="GGJ13525.1"/>
    </source>
</evidence>
<name>A0A917KID4_9BACL</name>
<comment type="similarity">
    <text evidence="7">Belongs to the binding-protein-dependent transport system permease family.</text>
</comment>
<dbReference type="RefSeq" id="WP_229776882.1">
    <property type="nucleotide sequence ID" value="NZ_BMOY01000055.1"/>
</dbReference>
<dbReference type="SUPFAM" id="SSF161098">
    <property type="entry name" value="MetI-like"/>
    <property type="match status" value="1"/>
</dbReference>
<reference evidence="9" key="2">
    <citation type="submission" date="2020-09" db="EMBL/GenBank/DDBJ databases">
        <authorList>
            <person name="Sun Q."/>
            <person name="Ohkuma M."/>
        </authorList>
    </citation>
    <scope>NUCLEOTIDE SEQUENCE</scope>
    <source>
        <strain evidence="9">JCM 18487</strain>
    </source>
</reference>
<comment type="subcellular location">
    <subcellularLocation>
        <location evidence="1 7">Cell membrane</location>
        <topology evidence="1 7">Multi-pass membrane protein</topology>
    </subcellularLocation>
</comment>
<organism evidence="9 10">
    <name type="scientific">Alicyclobacillus cellulosilyticus</name>
    <dbReference type="NCBI Taxonomy" id="1003997"/>
    <lineage>
        <taxon>Bacteria</taxon>
        <taxon>Bacillati</taxon>
        <taxon>Bacillota</taxon>
        <taxon>Bacilli</taxon>
        <taxon>Bacillales</taxon>
        <taxon>Alicyclobacillaceae</taxon>
        <taxon>Alicyclobacillus</taxon>
    </lineage>
</organism>
<evidence type="ECO:0000313" key="10">
    <source>
        <dbReference type="Proteomes" id="UP000637695"/>
    </source>
</evidence>
<dbReference type="AlphaFoldDB" id="A0A917KID4"/>
<dbReference type="PROSITE" id="PS50928">
    <property type="entry name" value="ABC_TM1"/>
    <property type="match status" value="1"/>
</dbReference>
<keyword evidence="6 7" id="KW-0472">Membrane</keyword>
<evidence type="ECO:0000256" key="2">
    <source>
        <dbReference type="ARBA" id="ARBA00022448"/>
    </source>
</evidence>